<evidence type="ECO:0000256" key="1">
    <source>
        <dbReference type="SAM" id="MobiDB-lite"/>
    </source>
</evidence>
<sequence>MDVMASSLSLRYWRSLFAGGRMNERQSRCRKVIEVVRNAHSIENRQRIDYCGDPLCPMKRNAQGTGLGYGNPRAVPMANNGADGNVQGQGAAMAQARVVGGNQGGVGAQTGVVHGNPGHGTPGYFVPRPHFPRGNQGGVVARDSVVIGNQGNGGTFGGQGPFATQPRPPSGNQGVGGGLGTQARAVAQTSANYGNAVGSVSQAAATHGNPGQGHFAAQPGNQTNTGFINTNKNSQPEKNKKALNNKNKNKNNHNNSNSH</sequence>
<keyword evidence="3" id="KW-1185">Reference proteome</keyword>
<gene>
    <name evidence="2" type="ORF">SPI_09383</name>
</gene>
<feature type="region of interest" description="Disordered" evidence="1">
    <location>
        <begin position="203"/>
        <end position="259"/>
    </location>
</feature>
<evidence type="ECO:0000313" key="3">
    <source>
        <dbReference type="Proteomes" id="UP000076874"/>
    </source>
</evidence>
<dbReference type="AlphaFoldDB" id="A0A162I7R2"/>
<feature type="compositionally biased region" description="Basic residues" evidence="1">
    <location>
        <begin position="241"/>
        <end position="251"/>
    </location>
</feature>
<organism evidence="2 3">
    <name type="scientific">Niveomyces insectorum RCEF 264</name>
    <dbReference type="NCBI Taxonomy" id="1081102"/>
    <lineage>
        <taxon>Eukaryota</taxon>
        <taxon>Fungi</taxon>
        <taxon>Dikarya</taxon>
        <taxon>Ascomycota</taxon>
        <taxon>Pezizomycotina</taxon>
        <taxon>Sordariomycetes</taxon>
        <taxon>Hypocreomycetidae</taxon>
        <taxon>Hypocreales</taxon>
        <taxon>Cordycipitaceae</taxon>
        <taxon>Niveomyces</taxon>
    </lineage>
</organism>
<dbReference type="Proteomes" id="UP000076874">
    <property type="component" value="Unassembled WGS sequence"/>
</dbReference>
<comment type="caution">
    <text evidence="2">The sequence shown here is derived from an EMBL/GenBank/DDBJ whole genome shotgun (WGS) entry which is preliminary data.</text>
</comment>
<name>A0A162I7R2_9HYPO</name>
<reference evidence="2 3" key="1">
    <citation type="journal article" date="2016" name="Genome Biol. Evol.">
        <title>Divergent and convergent evolution of fungal pathogenicity.</title>
        <authorList>
            <person name="Shang Y."/>
            <person name="Xiao G."/>
            <person name="Zheng P."/>
            <person name="Cen K."/>
            <person name="Zhan S."/>
            <person name="Wang C."/>
        </authorList>
    </citation>
    <scope>NUCLEOTIDE SEQUENCE [LARGE SCALE GENOMIC DNA]</scope>
    <source>
        <strain evidence="2 3">RCEF 264</strain>
    </source>
</reference>
<feature type="region of interest" description="Disordered" evidence="1">
    <location>
        <begin position="150"/>
        <end position="180"/>
    </location>
</feature>
<evidence type="ECO:0000313" key="2">
    <source>
        <dbReference type="EMBL" id="OAA53455.1"/>
    </source>
</evidence>
<feature type="compositionally biased region" description="Polar residues" evidence="1">
    <location>
        <begin position="219"/>
        <end position="234"/>
    </location>
</feature>
<proteinExistence type="predicted"/>
<accession>A0A162I7R2</accession>
<feature type="compositionally biased region" description="Gly residues" evidence="1">
    <location>
        <begin position="150"/>
        <end position="160"/>
    </location>
</feature>
<dbReference type="EMBL" id="AZHD01000029">
    <property type="protein sequence ID" value="OAA53455.1"/>
    <property type="molecule type" value="Genomic_DNA"/>
</dbReference>
<protein>
    <submittedName>
        <fullName evidence="2">Uncharacterized protein</fullName>
    </submittedName>
</protein>